<accession>A0A845HY50</accession>
<proteinExistence type="predicted"/>
<feature type="compositionally biased region" description="Basic residues" evidence="1">
    <location>
        <begin position="32"/>
        <end position="41"/>
    </location>
</feature>
<sequence length="127" mass="14093">MSFNHVVAWIDHTEAHVIHFNAEAADSEVIKTHSKHPHLHGKSGSTGSGRAPENKQYFDDVAQALSGSTEILIVGPGHEKLELMKYMLRAHPAVAECVMSVESADHPSDGQLLKYARKYFLKADMMR</sequence>
<organism evidence="2 3">
    <name type="scientific">Duganella fentianensis</name>
    <dbReference type="NCBI Taxonomy" id="2692177"/>
    <lineage>
        <taxon>Bacteria</taxon>
        <taxon>Pseudomonadati</taxon>
        <taxon>Pseudomonadota</taxon>
        <taxon>Betaproteobacteria</taxon>
        <taxon>Burkholderiales</taxon>
        <taxon>Oxalobacteraceae</taxon>
        <taxon>Telluria group</taxon>
        <taxon>Duganella</taxon>
    </lineage>
</organism>
<protein>
    <submittedName>
        <fullName evidence="2">Translational machinery protein</fullName>
    </submittedName>
</protein>
<dbReference type="InterPro" id="IPR042226">
    <property type="entry name" value="eFR1_2_sf"/>
</dbReference>
<dbReference type="SUPFAM" id="SSF53137">
    <property type="entry name" value="Translational machinery components"/>
    <property type="match status" value="1"/>
</dbReference>
<name>A0A845HY50_9BURK</name>
<keyword evidence="3" id="KW-1185">Reference proteome</keyword>
<dbReference type="Gene3D" id="3.30.420.60">
    <property type="entry name" value="eRF1 domain 2"/>
    <property type="match status" value="1"/>
</dbReference>
<evidence type="ECO:0000313" key="3">
    <source>
        <dbReference type="Proteomes" id="UP000444316"/>
    </source>
</evidence>
<reference evidence="2" key="1">
    <citation type="submission" date="2019-12" db="EMBL/GenBank/DDBJ databases">
        <title>Novel species isolated from a subtropical stream in China.</title>
        <authorList>
            <person name="Lu H."/>
        </authorList>
    </citation>
    <scope>NUCLEOTIDE SEQUENCE [LARGE SCALE GENOMIC DNA]</scope>
    <source>
        <strain evidence="2">FT93W</strain>
    </source>
</reference>
<evidence type="ECO:0000256" key="1">
    <source>
        <dbReference type="SAM" id="MobiDB-lite"/>
    </source>
</evidence>
<dbReference type="AlphaFoldDB" id="A0A845HY50"/>
<dbReference type="Proteomes" id="UP000444316">
    <property type="component" value="Unassembled WGS sequence"/>
</dbReference>
<gene>
    <name evidence="2" type="ORF">GTP23_12165</name>
</gene>
<dbReference type="RefSeq" id="WP_161035352.1">
    <property type="nucleotide sequence ID" value="NZ_WWCL01000002.1"/>
</dbReference>
<comment type="caution">
    <text evidence="2">The sequence shown here is derived from an EMBL/GenBank/DDBJ whole genome shotgun (WGS) entry which is preliminary data.</text>
</comment>
<evidence type="ECO:0000313" key="2">
    <source>
        <dbReference type="EMBL" id="MYN45802.1"/>
    </source>
</evidence>
<feature type="region of interest" description="Disordered" evidence="1">
    <location>
        <begin position="32"/>
        <end position="54"/>
    </location>
</feature>
<dbReference type="EMBL" id="WWCL01000002">
    <property type="protein sequence ID" value="MYN45802.1"/>
    <property type="molecule type" value="Genomic_DNA"/>
</dbReference>